<name>A0ABR4PSK8_9HELO</name>
<dbReference type="Gene3D" id="1.20.5.510">
    <property type="entry name" value="Single helix bin"/>
    <property type="match status" value="1"/>
</dbReference>
<keyword evidence="4 6" id="KW-0472">Membrane</keyword>
<keyword evidence="2 6" id="KW-0812">Transmembrane</keyword>
<feature type="region of interest" description="Disordered" evidence="5">
    <location>
        <begin position="340"/>
        <end position="374"/>
    </location>
</feature>
<evidence type="ECO:0000256" key="5">
    <source>
        <dbReference type="SAM" id="MobiDB-lite"/>
    </source>
</evidence>
<feature type="compositionally biased region" description="Gly residues" evidence="5">
    <location>
        <begin position="1"/>
        <end position="37"/>
    </location>
</feature>
<dbReference type="Proteomes" id="UP001629113">
    <property type="component" value="Unassembled WGS sequence"/>
</dbReference>
<dbReference type="EMBL" id="JBFCZG010000002">
    <property type="protein sequence ID" value="KAL3426251.1"/>
    <property type="molecule type" value="Genomic_DNA"/>
</dbReference>
<evidence type="ECO:0000256" key="2">
    <source>
        <dbReference type="ARBA" id="ARBA00022692"/>
    </source>
</evidence>
<comment type="caution">
    <text evidence="7">The sequence shown here is derived from an EMBL/GenBank/DDBJ whole genome shotgun (WGS) entry which is preliminary data.</text>
</comment>
<proteinExistence type="predicted"/>
<feature type="transmembrane region" description="Helical" evidence="6">
    <location>
        <begin position="93"/>
        <end position="116"/>
    </location>
</feature>
<protein>
    <submittedName>
        <fullName evidence="7">Uncharacterized protein</fullName>
    </submittedName>
</protein>
<evidence type="ECO:0000313" key="8">
    <source>
        <dbReference type="Proteomes" id="UP001629113"/>
    </source>
</evidence>
<feature type="compositionally biased region" description="Polar residues" evidence="5">
    <location>
        <begin position="40"/>
        <end position="61"/>
    </location>
</feature>
<feature type="region of interest" description="Disordered" evidence="5">
    <location>
        <begin position="178"/>
        <end position="197"/>
    </location>
</feature>
<evidence type="ECO:0000256" key="6">
    <source>
        <dbReference type="SAM" id="Phobius"/>
    </source>
</evidence>
<feature type="compositionally biased region" description="Low complexity" evidence="5">
    <location>
        <begin position="62"/>
        <end position="71"/>
    </location>
</feature>
<dbReference type="PANTHER" id="PTHR15549">
    <property type="entry name" value="PAIRED IMMUNOGLOBULIN-LIKE TYPE 2 RECEPTOR"/>
    <property type="match status" value="1"/>
</dbReference>
<feature type="compositionally biased region" description="Polar residues" evidence="5">
    <location>
        <begin position="354"/>
        <end position="374"/>
    </location>
</feature>
<keyword evidence="8" id="KW-1185">Reference proteome</keyword>
<feature type="region of interest" description="Disordered" evidence="5">
    <location>
        <begin position="1"/>
        <end position="71"/>
    </location>
</feature>
<evidence type="ECO:0000256" key="3">
    <source>
        <dbReference type="ARBA" id="ARBA00022989"/>
    </source>
</evidence>
<evidence type="ECO:0000313" key="7">
    <source>
        <dbReference type="EMBL" id="KAL3426251.1"/>
    </source>
</evidence>
<dbReference type="PANTHER" id="PTHR15549:SF30">
    <property type="entry name" value="MID2 DOMAIN-CONTAINING PROTEIN"/>
    <property type="match status" value="1"/>
</dbReference>
<comment type="subcellular location">
    <subcellularLocation>
        <location evidence="1">Membrane</location>
        <topology evidence="1">Single-pass membrane protein</topology>
    </subcellularLocation>
</comment>
<evidence type="ECO:0000256" key="4">
    <source>
        <dbReference type="ARBA" id="ARBA00023136"/>
    </source>
</evidence>
<keyword evidence="3 6" id="KW-1133">Transmembrane helix</keyword>
<gene>
    <name evidence="7" type="ORF">PVAG01_03042</name>
</gene>
<organism evidence="7 8">
    <name type="scientific">Phlyctema vagabunda</name>
    <dbReference type="NCBI Taxonomy" id="108571"/>
    <lineage>
        <taxon>Eukaryota</taxon>
        <taxon>Fungi</taxon>
        <taxon>Dikarya</taxon>
        <taxon>Ascomycota</taxon>
        <taxon>Pezizomycotina</taxon>
        <taxon>Leotiomycetes</taxon>
        <taxon>Helotiales</taxon>
        <taxon>Dermateaceae</taxon>
        <taxon>Phlyctema</taxon>
    </lineage>
</organism>
<reference evidence="7 8" key="1">
    <citation type="submission" date="2024-06" db="EMBL/GenBank/DDBJ databases">
        <title>Complete genome of Phlyctema vagabunda strain 19-DSS-EL-015.</title>
        <authorList>
            <person name="Fiorenzani C."/>
        </authorList>
    </citation>
    <scope>NUCLEOTIDE SEQUENCE [LARGE SCALE GENOMIC DNA]</scope>
    <source>
        <strain evidence="7 8">19-DSS-EL-015</strain>
    </source>
</reference>
<sequence>MENGGQGTGGPGGNNGNQAGGIAGGVGGGQAGDGAGAGASTTMTATTSSQPEDLTTSLGLQTSATSSPSATAAAATSSSSVAPSTSTSTGNGAIIGGVVGGIVGLIILAVIALWLLRRKKNKNREREREIQSIEPVTYMDLDSSFAGVRFGGGVPSPSSNLGHQDTLLPPRIYTSKANSMDSGVGIRSGEPSPYMRDSRGESAHFLHSYAESHSDTMSRTGRSSHGARSDHLVSPMTPTFQFPSPVAFQPAKPGLMRHETTDTMGFPVGHDEELDILSPMPRIHAPDRDTMDTMYTMDAIDTMGFPFPAQHTNSTPTPTLVYPASKSSLELQVKNGMSGAESPVLGFHDRHSSKSSGILQTNQSGKDTSSESSVANKLGISRNLSQRTMASVSDYGLDIISDDELERMGVGLGRRLTHEG</sequence>
<evidence type="ECO:0000256" key="1">
    <source>
        <dbReference type="ARBA" id="ARBA00004167"/>
    </source>
</evidence>
<accession>A0ABR4PSK8</accession>
<dbReference type="InterPro" id="IPR051694">
    <property type="entry name" value="Immunoregulatory_rcpt-like"/>
</dbReference>